<reference evidence="2 3" key="1">
    <citation type="submission" date="2020-08" db="EMBL/GenBank/DDBJ databases">
        <title>Exploring microbial biodiversity for novel pathways involved in the catabolism of aromatic compounds derived from lignin.</title>
        <authorList>
            <person name="Elkins J."/>
        </authorList>
    </citation>
    <scope>NUCLEOTIDE SEQUENCE [LARGE SCALE GENOMIC DNA]</scope>
    <source>
        <strain evidence="2 3">B1D3A</strain>
    </source>
</reference>
<dbReference type="RefSeq" id="WP_184152536.1">
    <property type="nucleotide sequence ID" value="NZ_JACHKA010000001.1"/>
</dbReference>
<sequence length="170" mass="19077">MPRYDHRIGRDRTLLHIRGTPVVSVMIGSMIVAVAPVIAQTPLLPPFGLMIFLAWRLLRPDIWPLWIGLPLGLFDDLMSGQPLGSAIFLWTIILLALDFESQRHTWRDYWHGWFVASVAMAFALAGGWLAVHLAGHGGPIIQILPQIAYSIGLFPIIVRLCAALDRWRLP</sequence>
<keyword evidence="1" id="KW-1133">Transmembrane helix</keyword>
<evidence type="ECO:0000256" key="1">
    <source>
        <dbReference type="SAM" id="Phobius"/>
    </source>
</evidence>
<evidence type="ECO:0000313" key="2">
    <source>
        <dbReference type="EMBL" id="MBB5985780.1"/>
    </source>
</evidence>
<accession>A0ABR6NES6</accession>
<protein>
    <submittedName>
        <fullName evidence="2">Rod shape-determining protein MreD</fullName>
    </submittedName>
</protein>
<keyword evidence="1" id="KW-0472">Membrane</keyword>
<keyword evidence="1" id="KW-0812">Transmembrane</keyword>
<organism evidence="2 3">
    <name type="scientific">Sphingobium lignivorans</name>
    <dbReference type="NCBI Taxonomy" id="2735886"/>
    <lineage>
        <taxon>Bacteria</taxon>
        <taxon>Pseudomonadati</taxon>
        <taxon>Pseudomonadota</taxon>
        <taxon>Alphaproteobacteria</taxon>
        <taxon>Sphingomonadales</taxon>
        <taxon>Sphingomonadaceae</taxon>
        <taxon>Sphingobium</taxon>
    </lineage>
</organism>
<feature type="transmembrane region" description="Helical" evidence="1">
    <location>
        <begin position="109"/>
        <end position="131"/>
    </location>
</feature>
<comment type="caution">
    <text evidence="2">The sequence shown here is derived from an EMBL/GenBank/DDBJ whole genome shotgun (WGS) entry which is preliminary data.</text>
</comment>
<dbReference type="Proteomes" id="UP001138540">
    <property type="component" value="Unassembled WGS sequence"/>
</dbReference>
<keyword evidence="3" id="KW-1185">Reference proteome</keyword>
<feature type="transmembrane region" description="Helical" evidence="1">
    <location>
        <begin position="79"/>
        <end position="97"/>
    </location>
</feature>
<proteinExistence type="predicted"/>
<evidence type="ECO:0000313" key="3">
    <source>
        <dbReference type="Proteomes" id="UP001138540"/>
    </source>
</evidence>
<feature type="transmembrane region" description="Helical" evidence="1">
    <location>
        <begin position="21"/>
        <end position="39"/>
    </location>
</feature>
<name>A0ABR6NES6_9SPHN</name>
<dbReference type="EMBL" id="JACHKA010000001">
    <property type="protein sequence ID" value="MBB5985780.1"/>
    <property type="molecule type" value="Genomic_DNA"/>
</dbReference>
<feature type="transmembrane region" description="Helical" evidence="1">
    <location>
        <begin position="143"/>
        <end position="164"/>
    </location>
</feature>
<gene>
    <name evidence="2" type="ORF">HNP60_001754</name>
</gene>